<keyword evidence="3" id="KW-1185">Reference proteome</keyword>
<dbReference type="RefSeq" id="WP_044106426.1">
    <property type="nucleotide sequence ID" value="NZ_CAEG01000011.1"/>
</dbReference>
<reference evidence="2 3" key="1">
    <citation type="submission" date="2016-10" db="EMBL/GenBank/DDBJ databases">
        <authorList>
            <person name="de Groot N.N."/>
        </authorList>
    </citation>
    <scope>NUCLEOTIDE SEQUENCE [LARGE SCALE GENOMIC DNA]</scope>
    <source>
        <strain evidence="2 3">DSM 25383</strain>
    </source>
</reference>
<keyword evidence="1" id="KW-0472">Membrane</keyword>
<accession>A0A1H4C8J4</accession>
<sequence>MPSTTKPGAKRGPLFRRWARIIHRDLSYFFAGVVVVYAVSGIVLNHKRDFNSNYSVRRTELQMPGVYPAPAETSREQAEELLRTADTEARYAKHYVSGEHRVKVFVAGGSVLEVDMQNGRAVYEKLTKRPVISSMNRLHYNPSRWWTRFSDLFAASLLIITLTGLVMVPGRNGLRGRGGIELAAGIAVPILFLLFL</sequence>
<dbReference type="STRING" id="1033731.SAMN05444145_104211"/>
<evidence type="ECO:0008006" key="4">
    <source>
        <dbReference type="Google" id="ProtNLM"/>
    </source>
</evidence>
<dbReference type="Proteomes" id="UP000183253">
    <property type="component" value="Unassembled WGS sequence"/>
</dbReference>
<dbReference type="PANTHER" id="PTHR40115:SF1">
    <property type="entry name" value="INNER MEMBRANE PROTEIN WITH PEPSY TM HELIX"/>
    <property type="match status" value="1"/>
</dbReference>
<evidence type="ECO:0000313" key="3">
    <source>
        <dbReference type="Proteomes" id="UP000183253"/>
    </source>
</evidence>
<feature type="transmembrane region" description="Helical" evidence="1">
    <location>
        <begin position="178"/>
        <end position="195"/>
    </location>
</feature>
<dbReference type="Pfam" id="PF16357">
    <property type="entry name" value="PepSY_TM_like_2"/>
    <property type="match status" value="1"/>
</dbReference>
<dbReference type="PANTHER" id="PTHR40115">
    <property type="entry name" value="INNER MEMBRANE PROTEIN WITH PEPSY TM HELIX"/>
    <property type="match status" value="1"/>
</dbReference>
<dbReference type="InterPro" id="IPR032307">
    <property type="entry name" value="PepSY_TM-like_2"/>
</dbReference>
<keyword evidence="1" id="KW-1133">Transmembrane helix</keyword>
<dbReference type="EMBL" id="FNRI01000004">
    <property type="protein sequence ID" value="SEA56745.1"/>
    <property type="molecule type" value="Genomic_DNA"/>
</dbReference>
<feature type="transmembrane region" description="Helical" evidence="1">
    <location>
        <begin position="145"/>
        <end position="166"/>
    </location>
</feature>
<name>A0A1H4C8J4_9BACT</name>
<evidence type="ECO:0000313" key="2">
    <source>
        <dbReference type="EMBL" id="SEA56745.1"/>
    </source>
</evidence>
<proteinExistence type="predicted"/>
<evidence type="ECO:0000256" key="1">
    <source>
        <dbReference type="SAM" id="Phobius"/>
    </source>
</evidence>
<keyword evidence="1" id="KW-0812">Transmembrane</keyword>
<organism evidence="2 3">
    <name type="scientific">Alistipes timonensis JC136</name>
    <dbReference type="NCBI Taxonomy" id="1033731"/>
    <lineage>
        <taxon>Bacteria</taxon>
        <taxon>Pseudomonadati</taxon>
        <taxon>Bacteroidota</taxon>
        <taxon>Bacteroidia</taxon>
        <taxon>Bacteroidales</taxon>
        <taxon>Rikenellaceae</taxon>
        <taxon>Alistipes</taxon>
    </lineage>
</organism>
<gene>
    <name evidence="2" type="ORF">SAMN05444145_104211</name>
</gene>
<protein>
    <recommendedName>
        <fullName evidence="4">PepSY-associated TM region</fullName>
    </recommendedName>
</protein>
<dbReference type="AlphaFoldDB" id="A0A1H4C8J4"/>
<feature type="transmembrane region" description="Helical" evidence="1">
    <location>
        <begin position="26"/>
        <end position="44"/>
    </location>
</feature>